<evidence type="ECO:0000256" key="2">
    <source>
        <dbReference type="ARBA" id="ARBA00022840"/>
    </source>
</evidence>
<dbReference type="InterPro" id="IPR027417">
    <property type="entry name" value="P-loop_NTPase"/>
</dbReference>
<organism evidence="4 7">
    <name type="scientific">Adineta steineri</name>
    <dbReference type="NCBI Taxonomy" id="433720"/>
    <lineage>
        <taxon>Eukaryota</taxon>
        <taxon>Metazoa</taxon>
        <taxon>Spiralia</taxon>
        <taxon>Gnathifera</taxon>
        <taxon>Rotifera</taxon>
        <taxon>Eurotatoria</taxon>
        <taxon>Bdelloidea</taxon>
        <taxon>Adinetida</taxon>
        <taxon>Adinetidae</taxon>
        <taxon>Adineta</taxon>
    </lineage>
</organism>
<dbReference type="AlphaFoldDB" id="A0A816A739"/>
<dbReference type="Pfam" id="PF00005">
    <property type="entry name" value="ABC_tran"/>
    <property type="match status" value="1"/>
</dbReference>
<keyword evidence="6" id="KW-1185">Reference proteome</keyword>
<dbReference type="PANTHER" id="PTHR24223">
    <property type="entry name" value="ATP-BINDING CASSETTE SUB-FAMILY C"/>
    <property type="match status" value="1"/>
</dbReference>
<evidence type="ECO:0000313" key="7">
    <source>
        <dbReference type="Proteomes" id="UP000663877"/>
    </source>
</evidence>
<dbReference type="OrthoDB" id="6500128at2759"/>
<proteinExistence type="predicted"/>
<dbReference type="Gene3D" id="3.40.50.300">
    <property type="entry name" value="P-loop containing nucleotide triphosphate hydrolases"/>
    <property type="match status" value="1"/>
</dbReference>
<dbReference type="GO" id="GO:0005524">
    <property type="term" value="F:ATP binding"/>
    <property type="evidence" value="ECO:0007669"/>
    <property type="project" value="UniProtKB-KW"/>
</dbReference>
<evidence type="ECO:0000256" key="1">
    <source>
        <dbReference type="ARBA" id="ARBA00022741"/>
    </source>
</evidence>
<feature type="non-terminal residue" evidence="4">
    <location>
        <position position="158"/>
    </location>
</feature>
<name>A0A816A739_9BILA</name>
<comment type="caution">
    <text evidence="4">The sequence shown here is derived from an EMBL/GenBank/DDBJ whole genome shotgun (WGS) entry which is preliminary data.</text>
</comment>
<evidence type="ECO:0000313" key="5">
    <source>
        <dbReference type="EMBL" id="CAF1679911.1"/>
    </source>
</evidence>
<dbReference type="EMBL" id="CAJNOM010008410">
    <property type="protein sequence ID" value="CAF1679911.1"/>
    <property type="molecule type" value="Genomic_DNA"/>
</dbReference>
<dbReference type="FunFam" id="3.40.50.300:FF:003492">
    <property type="entry name" value="AGAP012735-PA"/>
    <property type="match status" value="1"/>
</dbReference>
<feature type="domain" description="ABC transporter" evidence="3">
    <location>
        <begin position="14"/>
        <end position="77"/>
    </location>
</feature>
<dbReference type="GO" id="GO:0016887">
    <property type="term" value="F:ATP hydrolysis activity"/>
    <property type="evidence" value="ECO:0007669"/>
    <property type="project" value="InterPro"/>
</dbReference>
<sequence length="158" mass="17923">GTVRFNIDPFNHYSDEEIWTVLELVHLKERIRKMEEDLLYQLAEGGQNISSGERQLLCLARALLRKSKIFILDEATAAIDMETDRLIQLTIRSAFKDATVLTIAHRLHTILDSTKILVLSNGCLEEFDEPKCLAANPNSAFARLLKDANIRPSDITSR</sequence>
<dbReference type="Proteomes" id="UP000663832">
    <property type="component" value="Unassembled WGS sequence"/>
</dbReference>
<dbReference type="InterPro" id="IPR003439">
    <property type="entry name" value="ABC_transporter-like_ATP-bd"/>
</dbReference>
<protein>
    <recommendedName>
        <fullName evidence="3">ABC transporter domain-containing protein</fullName>
    </recommendedName>
</protein>
<dbReference type="Proteomes" id="UP000663877">
    <property type="component" value="Unassembled WGS sequence"/>
</dbReference>
<keyword evidence="2" id="KW-0067">ATP-binding</keyword>
<dbReference type="InterPro" id="IPR050173">
    <property type="entry name" value="ABC_transporter_C-like"/>
</dbReference>
<dbReference type="GO" id="GO:0016020">
    <property type="term" value="C:membrane"/>
    <property type="evidence" value="ECO:0007669"/>
    <property type="project" value="TreeGrafter"/>
</dbReference>
<dbReference type="SUPFAM" id="SSF52540">
    <property type="entry name" value="P-loop containing nucleoside triphosphate hydrolases"/>
    <property type="match status" value="1"/>
</dbReference>
<evidence type="ECO:0000313" key="6">
    <source>
        <dbReference type="Proteomes" id="UP000663832"/>
    </source>
</evidence>
<accession>A0A816A739</accession>
<keyword evidence="1" id="KW-0547">Nucleotide-binding</keyword>
<dbReference type="GO" id="GO:0042626">
    <property type="term" value="F:ATPase-coupled transmembrane transporter activity"/>
    <property type="evidence" value="ECO:0007669"/>
    <property type="project" value="TreeGrafter"/>
</dbReference>
<dbReference type="EMBL" id="CAJNOI010007961">
    <property type="protein sequence ID" value="CAF1593590.1"/>
    <property type="molecule type" value="Genomic_DNA"/>
</dbReference>
<evidence type="ECO:0000313" key="4">
    <source>
        <dbReference type="EMBL" id="CAF1593590.1"/>
    </source>
</evidence>
<reference evidence="4" key="1">
    <citation type="submission" date="2021-02" db="EMBL/GenBank/DDBJ databases">
        <authorList>
            <person name="Nowell W R."/>
        </authorList>
    </citation>
    <scope>NUCLEOTIDE SEQUENCE</scope>
</reference>
<gene>
    <name evidence="4" type="ORF">BJG266_LOCUS49855</name>
    <name evidence="5" type="ORF">QVE165_LOCUS66950</name>
</gene>
<evidence type="ECO:0000259" key="3">
    <source>
        <dbReference type="Pfam" id="PF00005"/>
    </source>
</evidence>